<proteinExistence type="predicted"/>
<dbReference type="Proteomes" id="UP000252139">
    <property type="component" value="Unassembled WGS sequence"/>
</dbReference>
<evidence type="ECO:0000313" key="9">
    <source>
        <dbReference type="Proteomes" id="UP000252139"/>
    </source>
</evidence>
<dbReference type="GO" id="GO:0000981">
    <property type="term" value="F:DNA-binding transcription factor activity, RNA polymerase II-specific"/>
    <property type="evidence" value="ECO:0007669"/>
    <property type="project" value="InterPro"/>
</dbReference>
<evidence type="ECO:0000259" key="7">
    <source>
        <dbReference type="PROSITE" id="PS50071"/>
    </source>
</evidence>
<dbReference type="Pfam" id="PF24818">
    <property type="entry name" value="PH_TRF2_HOY1"/>
    <property type="match status" value="1"/>
</dbReference>
<gene>
    <name evidence="8" type="ORF">CU097_004226</name>
</gene>
<sequence>MNPNITTTNENQYLKQIKSSKLTKKKRARATPDQLSVLEGVFAINISPNSKLRRQLAEQLNMNERSVQIWFQNKRAKIKNLQKKARLQQDTIYLPSPKMLSSSFMLPFQKDMPFQFTTHSQQCFPQSNININHAPPYCNPLATPSSVYNSSNVTRNLHRYSSEPTSFKPVQVPVQRCSSYFELLTGTHYNQTNVESNFCLAPSLSPSPDENVNNSSFIRQLTETSDGDNSNNIIFTKSVDLGDSSSNSQSTDYETNKTVATDIRDNSFSKTAVTGMPLDHRMHEITPPLTENTHRDPDNLFTNNLTLLPFSYTSNTNCHLSALSLSIGMWHRFGLHASHLTCLYDSGQHSFIWYITDNTYHFKMQIPLASIRFIEFVRNPISARHTEQTGVYQNQSDVHFHICQPPLFYMRYLSNKGTNSDRWIQCSDFTENKQASNHFRHTVKGETEAIRQDVFQLCHVHEDVRKLIRFIDNPTPSGETIPRLDSLPSIPVYSAHGLCPPTPSHYGLPSFPTLSTSRIPNEEFLII</sequence>
<accession>A0A367JI53</accession>
<dbReference type="PROSITE" id="PS00027">
    <property type="entry name" value="HOMEOBOX_1"/>
    <property type="match status" value="1"/>
</dbReference>
<dbReference type="InterPro" id="IPR051000">
    <property type="entry name" value="Homeobox_DNA-bind_prot"/>
</dbReference>
<dbReference type="InterPro" id="IPR001356">
    <property type="entry name" value="HD"/>
</dbReference>
<feature type="domain" description="Homeobox" evidence="7">
    <location>
        <begin position="21"/>
        <end position="81"/>
    </location>
</feature>
<dbReference type="PROSITE" id="PS50071">
    <property type="entry name" value="HOMEOBOX_2"/>
    <property type="match status" value="1"/>
</dbReference>
<evidence type="ECO:0000256" key="2">
    <source>
        <dbReference type="ARBA" id="ARBA00023125"/>
    </source>
</evidence>
<dbReference type="EMBL" id="PJQL01001266">
    <property type="protein sequence ID" value="RCH89566.1"/>
    <property type="molecule type" value="Genomic_DNA"/>
</dbReference>
<dbReference type="AlphaFoldDB" id="A0A367JI53"/>
<evidence type="ECO:0000256" key="6">
    <source>
        <dbReference type="RuleBase" id="RU000682"/>
    </source>
</evidence>
<dbReference type="SMART" id="SM00389">
    <property type="entry name" value="HOX"/>
    <property type="match status" value="1"/>
</dbReference>
<keyword evidence="3 5" id="KW-0371">Homeobox</keyword>
<dbReference type="Pfam" id="PF00046">
    <property type="entry name" value="Homeodomain"/>
    <property type="match status" value="1"/>
</dbReference>
<organism evidence="8 9">
    <name type="scientific">Rhizopus azygosporus</name>
    <name type="common">Rhizopus microsporus var. azygosporus</name>
    <dbReference type="NCBI Taxonomy" id="86630"/>
    <lineage>
        <taxon>Eukaryota</taxon>
        <taxon>Fungi</taxon>
        <taxon>Fungi incertae sedis</taxon>
        <taxon>Mucoromycota</taxon>
        <taxon>Mucoromycotina</taxon>
        <taxon>Mucoromycetes</taxon>
        <taxon>Mucorales</taxon>
        <taxon>Mucorineae</taxon>
        <taxon>Rhizopodaceae</taxon>
        <taxon>Rhizopus</taxon>
    </lineage>
</organism>
<name>A0A367JI53_RHIAZ</name>
<feature type="DNA-binding region" description="Homeobox" evidence="5">
    <location>
        <begin position="23"/>
        <end position="82"/>
    </location>
</feature>
<dbReference type="SUPFAM" id="SSF46689">
    <property type="entry name" value="Homeodomain-like"/>
    <property type="match status" value="1"/>
</dbReference>
<comment type="caution">
    <text evidence="8">The sequence shown here is derived from an EMBL/GenBank/DDBJ whole genome shotgun (WGS) entry which is preliminary data.</text>
</comment>
<evidence type="ECO:0000256" key="1">
    <source>
        <dbReference type="ARBA" id="ARBA00004123"/>
    </source>
</evidence>
<dbReference type="Gene3D" id="1.10.10.60">
    <property type="entry name" value="Homeodomain-like"/>
    <property type="match status" value="1"/>
</dbReference>
<evidence type="ECO:0000256" key="3">
    <source>
        <dbReference type="ARBA" id="ARBA00023155"/>
    </source>
</evidence>
<dbReference type="InterPro" id="IPR017970">
    <property type="entry name" value="Homeobox_CS"/>
</dbReference>
<dbReference type="CDD" id="cd00086">
    <property type="entry name" value="homeodomain"/>
    <property type="match status" value="1"/>
</dbReference>
<evidence type="ECO:0000256" key="5">
    <source>
        <dbReference type="PROSITE-ProRule" id="PRU00108"/>
    </source>
</evidence>
<reference evidence="8 9" key="1">
    <citation type="journal article" date="2018" name="G3 (Bethesda)">
        <title>Phylogenetic and Phylogenomic Definition of Rhizopus Species.</title>
        <authorList>
            <person name="Gryganskyi A.P."/>
            <person name="Golan J."/>
            <person name="Dolatabadi S."/>
            <person name="Mondo S."/>
            <person name="Robb S."/>
            <person name="Idnurm A."/>
            <person name="Muszewska A."/>
            <person name="Steczkiewicz K."/>
            <person name="Masonjones S."/>
            <person name="Liao H.L."/>
            <person name="Gajdeczka M.T."/>
            <person name="Anike F."/>
            <person name="Vuek A."/>
            <person name="Anishchenko I.M."/>
            <person name="Voigt K."/>
            <person name="de Hoog G.S."/>
            <person name="Smith M.E."/>
            <person name="Heitman J."/>
            <person name="Vilgalys R."/>
            <person name="Stajich J.E."/>
        </authorList>
    </citation>
    <scope>NUCLEOTIDE SEQUENCE [LARGE SCALE GENOMIC DNA]</scope>
    <source>
        <strain evidence="8 9">CBS 357.93</strain>
    </source>
</reference>
<keyword evidence="2 5" id="KW-0238">DNA-binding</keyword>
<dbReference type="InterPro" id="IPR009057">
    <property type="entry name" value="Homeodomain-like_sf"/>
</dbReference>
<dbReference type="GO" id="GO:0005634">
    <property type="term" value="C:nucleus"/>
    <property type="evidence" value="ECO:0007669"/>
    <property type="project" value="UniProtKB-SubCell"/>
</dbReference>
<protein>
    <recommendedName>
        <fullName evidence="7">Homeobox domain-containing protein</fullName>
    </recommendedName>
</protein>
<dbReference type="GO" id="GO:0030154">
    <property type="term" value="P:cell differentiation"/>
    <property type="evidence" value="ECO:0007669"/>
    <property type="project" value="TreeGrafter"/>
</dbReference>
<dbReference type="InterPro" id="IPR057939">
    <property type="entry name" value="TRF2_HOY1_PH"/>
</dbReference>
<dbReference type="STRING" id="86630.A0A367JI53"/>
<dbReference type="PANTHER" id="PTHR24324:SF5">
    <property type="entry name" value="HEMATOPOIETICALLY-EXPRESSED HOMEOBOX PROTEIN HHEX"/>
    <property type="match status" value="1"/>
</dbReference>
<keyword evidence="4 5" id="KW-0539">Nucleus</keyword>
<evidence type="ECO:0000313" key="8">
    <source>
        <dbReference type="EMBL" id="RCH89566.1"/>
    </source>
</evidence>
<dbReference type="PANTHER" id="PTHR24324">
    <property type="entry name" value="HOMEOBOX PROTEIN HHEX"/>
    <property type="match status" value="1"/>
</dbReference>
<evidence type="ECO:0000256" key="4">
    <source>
        <dbReference type="ARBA" id="ARBA00023242"/>
    </source>
</evidence>
<comment type="subcellular location">
    <subcellularLocation>
        <location evidence="1 5 6">Nucleus</location>
    </subcellularLocation>
</comment>
<keyword evidence="9" id="KW-1185">Reference proteome</keyword>
<dbReference type="OrthoDB" id="6159439at2759"/>
<dbReference type="GO" id="GO:0000978">
    <property type="term" value="F:RNA polymerase II cis-regulatory region sequence-specific DNA binding"/>
    <property type="evidence" value="ECO:0007669"/>
    <property type="project" value="TreeGrafter"/>
</dbReference>